<protein>
    <submittedName>
        <fullName evidence="1">Uncharacterized protein</fullName>
    </submittedName>
</protein>
<sequence length="90" mass="10157">MSSEALAWFSGDHDLKVPFVGTKAWIGSLNFSIVDEWRSWLVDGQVAGYTRAYVNNFTFATVKGAGHTAPEYKPKECFAMFQRWVHGKPL</sequence>
<keyword evidence="2" id="KW-1185">Reference proteome</keyword>
<gene>
    <name evidence="1" type="ORF">MRB53_018012</name>
</gene>
<comment type="caution">
    <text evidence="1">The sequence shown here is derived from an EMBL/GenBank/DDBJ whole genome shotgun (WGS) entry which is preliminary data.</text>
</comment>
<reference evidence="1 2" key="1">
    <citation type="journal article" date="2022" name="Hortic Res">
        <title>A haplotype resolved chromosomal level avocado genome allows analysis of novel avocado genes.</title>
        <authorList>
            <person name="Nath O."/>
            <person name="Fletcher S.J."/>
            <person name="Hayward A."/>
            <person name="Shaw L.M."/>
            <person name="Masouleh A.K."/>
            <person name="Furtado A."/>
            <person name="Henry R.J."/>
            <person name="Mitter N."/>
        </authorList>
    </citation>
    <scope>NUCLEOTIDE SEQUENCE [LARGE SCALE GENOMIC DNA]</scope>
    <source>
        <strain evidence="2">cv. Hass</strain>
    </source>
</reference>
<dbReference type="EMBL" id="CM056813">
    <property type="protein sequence ID" value="KAJ8641318.1"/>
    <property type="molecule type" value="Genomic_DNA"/>
</dbReference>
<organism evidence="1 2">
    <name type="scientific">Persea americana</name>
    <name type="common">Avocado</name>
    <dbReference type="NCBI Taxonomy" id="3435"/>
    <lineage>
        <taxon>Eukaryota</taxon>
        <taxon>Viridiplantae</taxon>
        <taxon>Streptophyta</taxon>
        <taxon>Embryophyta</taxon>
        <taxon>Tracheophyta</taxon>
        <taxon>Spermatophyta</taxon>
        <taxon>Magnoliopsida</taxon>
        <taxon>Magnoliidae</taxon>
        <taxon>Laurales</taxon>
        <taxon>Lauraceae</taxon>
        <taxon>Persea</taxon>
    </lineage>
</organism>
<proteinExistence type="predicted"/>
<name>A0ACC2M6S1_PERAE</name>
<evidence type="ECO:0000313" key="2">
    <source>
        <dbReference type="Proteomes" id="UP001234297"/>
    </source>
</evidence>
<dbReference type="Proteomes" id="UP001234297">
    <property type="component" value="Chromosome 5"/>
</dbReference>
<evidence type="ECO:0000313" key="1">
    <source>
        <dbReference type="EMBL" id="KAJ8641318.1"/>
    </source>
</evidence>
<accession>A0ACC2M6S1</accession>